<gene>
    <name evidence="7" type="ORF">EDC64_12410</name>
</gene>
<evidence type="ECO:0000256" key="1">
    <source>
        <dbReference type="ARBA" id="ARBA00009437"/>
    </source>
</evidence>
<dbReference type="PROSITE" id="PS50931">
    <property type="entry name" value="HTH_LYSR"/>
    <property type="match status" value="1"/>
</dbReference>
<keyword evidence="4" id="KW-0804">Transcription</keyword>
<feature type="region of interest" description="Disordered" evidence="5">
    <location>
        <begin position="301"/>
        <end position="322"/>
    </location>
</feature>
<evidence type="ECO:0000256" key="4">
    <source>
        <dbReference type="ARBA" id="ARBA00023163"/>
    </source>
</evidence>
<keyword evidence="3 7" id="KW-0238">DNA-binding</keyword>
<keyword evidence="2" id="KW-0805">Transcription regulation</keyword>
<evidence type="ECO:0000256" key="3">
    <source>
        <dbReference type="ARBA" id="ARBA00023125"/>
    </source>
</evidence>
<evidence type="ECO:0000256" key="2">
    <source>
        <dbReference type="ARBA" id="ARBA00023015"/>
    </source>
</evidence>
<dbReference type="PANTHER" id="PTHR30346">
    <property type="entry name" value="TRANSCRIPTIONAL DUAL REGULATOR HCAR-RELATED"/>
    <property type="match status" value="1"/>
</dbReference>
<feature type="domain" description="HTH lysR-type" evidence="6">
    <location>
        <begin position="3"/>
        <end position="60"/>
    </location>
</feature>
<keyword evidence="8" id="KW-1185">Reference proteome</keyword>
<dbReference type="SUPFAM" id="SSF46785">
    <property type="entry name" value="Winged helix' DNA-binding domain"/>
    <property type="match status" value="1"/>
</dbReference>
<evidence type="ECO:0000259" key="6">
    <source>
        <dbReference type="PROSITE" id="PS50931"/>
    </source>
</evidence>
<dbReference type="Pfam" id="PF03466">
    <property type="entry name" value="LysR_substrate"/>
    <property type="match status" value="1"/>
</dbReference>
<dbReference type="PANTHER" id="PTHR30346:SF0">
    <property type="entry name" value="HCA OPERON TRANSCRIPTIONAL ACTIVATOR HCAR"/>
    <property type="match status" value="1"/>
</dbReference>
<dbReference type="Pfam" id="PF00126">
    <property type="entry name" value="HTH_1"/>
    <property type="match status" value="1"/>
</dbReference>
<evidence type="ECO:0000256" key="5">
    <source>
        <dbReference type="SAM" id="MobiDB-lite"/>
    </source>
</evidence>
<dbReference type="RefSeq" id="WP_245504851.1">
    <property type="nucleotide sequence ID" value="NZ_SMAI01000024.1"/>
</dbReference>
<dbReference type="GO" id="GO:0003700">
    <property type="term" value="F:DNA-binding transcription factor activity"/>
    <property type="evidence" value="ECO:0007669"/>
    <property type="project" value="InterPro"/>
</dbReference>
<evidence type="ECO:0000313" key="8">
    <source>
        <dbReference type="Proteomes" id="UP000294664"/>
    </source>
</evidence>
<dbReference type="Gene3D" id="1.10.10.10">
    <property type="entry name" value="Winged helix-like DNA-binding domain superfamily/Winged helix DNA-binding domain"/>
    <property type="match status" value="1"/>
</dbReference>
<accession>A0A4V2UWQ5</accession>
<dbReference type="AlphaFoldDB" id="A0A4V2UWQ5"/>
<dbReference type="InterPro" id="IPR036390">
    <property type="entry name" value="WH_DNA-bd_sf"/>
</dbReference>
<dbReference type="InterPro" id="IPR005119">
    <property type="entry name" value="LysR_subst-bd"/>
</dbReference>
<dbReference type="InterPro" id="IPR036388">
    <property type="entry name" value="WH-like_DNA-bd_sf"/>
</dbReference>
<dbReference type="GO" id="GO:0032993">
    <property type="term" value="C:protein-DNA complex"/>
    <property type="evidence" value="ECO:0007669"/>
    <property type="project" value="TreeGrafter"/>
</dbReference>
<dbReference type="InterPro" id="IPR000847">
    <property type="entry name" value="LysR_HTH_N"/>
</dbReference>
<dbReference type="GO" id="GO:0003677">
    <property type="term" value="F:DNA binding"/>
    <property type="evidence" value="ECO:0007669"/>
    <property type="project" value="UniProtKB-KW"/>
</dbReference>
<dbReference type="Proteomes" id="UP000294664">
    <property type="component" value="Unassembled WGS sequence"/>
</dbReference>
<protein>
    <submittedName>
        <fullName evidence="7">DNA-binding transcriptional LysR family regulator</fullName>
    </submittedName>
</protein>
<evidence type="ECO:0000313" key="7">
    <source>
        <dbReference type="EMBL" id="TCT00488.1"/>
    </source>
</evidence>
<feature type="compositionally biased region" description="Basic residues" evidence="5">
    <location>
        <begin position="313"/>
        <end position="322"/>
    </location>
</feature>
<sequence length="322" mass="35638">MDMDLKQLRYFLAVAEELSFTRAAQRLNMSQPPLSQAIAQLESGLKTRLFSRTSRRVELTAAGQELEAQARALIAQAERAQQQVMSVGAGRSGKIEIGATGTILRGGLATWLADYRRHAPQVRTVIYEQAPALQVKDVLDHRTDISFNRTDISLDRSVARHPELGCTLAWRETLSVILPLGHPLTARPVVTLTDLADDEHVMLHPESSEFARYIQRCCVEAGFLPRVSQQVVDSQSIPSLIAAGFGVALVPTSTARFTSDEVVFRPVTPTMVADVYMIYRLREQAPAVHEFLRWLSTRPDGRGADQAPSKAIASRRSKLHSS</sequence>
<dbReference type="FunFam" id="1.10.10.10:FF:000001">
    <property type="entry name" value="LysR family transcriptional regulator"/>
    <property type="match status" value="1"/>
</dbReference>
<dbReference type="SUPFAM" id="SSF53850">
    <property type="entry name" value="Periplasmic binding protein-like II"/>
    <property type="match status" value="1"/>
</dbReference>
<comment type="caution">
    <text evidence="7">The sequence shown here is derived from an EMBL/GenBank/DDBJ whole genome shotgun (WGS) entry which is preliminary data.</text>
</comment>
<comment type="similarity">
    <text evidence="1">Belongs to the LysR transcriptional regulatory family.</text>
</comment>
<organism evidence="7 8">
    <name type="scientific">Aquabacter spiritensis</name>
    <dbReference type="NCBI Taxonomy" id="933073"/>
    <lineage>
        <taxon>Bacteria</taxon>
        <taxon>Pseudomonadati</taxon>
        <taxon>Pseudomonadota</taxon>
        <taxon>Alphaproteobacteria</taxon>
        <taxon>Hyphomicrobiales</taxon>
        <taxon>Xanthobacteraceae</taxon>
        <taxon>Aquabacter</taxon>
    </lineage>
</organism>
<dbReference type="PRINTS" id="PR00039">
    <property type="entry name" value="HTHLYSR"/>
</dbReference>
<name>A0A4V2UWQ5_9HYPH</name>
<reference evidence="7 8" key="1">
    <citation type="submission" date="2019-03" db="EMBL/GenBank/DDBJ databases">
        <title>Genomic Encyclopedia of Type Strains, Phase IV (KMG-IV): sequencing the most valuable type-strain genomes for metagenomic binning, comparative biology and taxonomic classification.</title>
        <authorList>
            <person name="Goeker M."/>
        </authorList>
    </citation>
    <scope>NUCLEOTIDE SEQUENCE [LARGE SCALE GENOMIC DNA]</scope>
    <source>
        <strain evidence="7 8">DSM 9035</strain>
    </source>
</reference>
<proteinExistence type="inferred from homology"/>
<dbReference type="EMBL" id="SMAI01000024">
    <property type="protein sequence ID" value="TCT00488.1"/>
    <property type="molecule type" value="Genomic_DNA"/>
</dbReference>
<dbReference type="Gene3D" id="3.40.190.10">
    <property type="entry name" value="Periplasmic binding protein-like II"/>
    <property type="match status" value="2"/>
</dbReference>